<dbReference type="Proteomes" id="UP000027451">
    <property type="component" value="Unassembled WGS sequence"/>
</dbReference>
<organism evidence="2 3">
    <name type="scientific">Caballeronia zhejiangensis</name>
    <dbReference type="NCBI Taxonomy" id="871203"/>
    <lineage>
        <taxon>Bacteria</taxon>
        <taxon>Pseudomonadati</taxon>
        <taxon>Pseudomonadota</taxon>
        <taxon>Betaproteobacteria</taxon>
        <taxon>Burkholderiales</taxon>
        <taxon>Burkholderiaceae</taxon>
        <taxon>Caballeronia</taxon>
    </lineage>
</organism>
<sequence length="199" mass="22230">MPFALSGCLTSGLNEEAKSPDYYRYAETISSVLISADQKTLVFLGKNYHFIFDAPDHFVDVLQSPFHAGMTADVNQFYVDGDSNVSGSFVLNLDKAASFSEEQKEELGNLGIDPQRRSLSFRLSGRRYDAKGFDRSKVNPMLLNQSYEVSVREQHYSNAKKVILLATPLTVAADGALMILAIPLLPVLYVVFMRNFRVM</sequence>
<accession>A0A656QBL5</accession>
<comment type="caution">
    <text evidence="2">The sequence shown here is derived from an EMBL/GenBank/DDBJ whole genome shotgun (WGS) entry which is preliminary data.</text>
</comment>
<feature type="transmembrane region" description="Helical" evidence="1">
    <location>
        <begin position="162"/>
        <end position="192"/>
    </location>
</feature>
<reference evidence="2 3" key="1">
    <citation type="submission" date="2014-03" db="EMBL/GenBank/DDBJ databases">
        <title>Draft Genome Sequences of Four Burkholderia Strains.</title>
        <authorList>
            <person name="Liu X.Y."/>
            <person name="Li C.X."/>
            <person name="Xu J.H."/>
        </authorList>
    </citation>
    <scope>NUCLEOTIDE SEQUENCE [LARGE SCALE GENOMIC DNA]</scope>
    <source>
        <strain evidence="2 3">OP-1</strain>
    </source>
</reference>
<keyword evidence="3" id="KW-1185">Reference proteome</keyword>
<protein>
    <recommendedName>
        <fullName evidence="4">5-formyltetrahydrofolate cyclo-ligase</fullName>
    </recommendedName>
</protein>
<evidence type="ECO:0000256" key="1">
    <source>
        <dbReference type="SAM" id="Phobius"/>
    </source>
</evidence>
<keyword evidence="1" id="KW-0472">Membrane</keyword>
<proteinExistence type="predicted"/>
<keyword evidence="1" id="KW-0812">Transmembrane</keyword>
<evidence type="ECO:0000313" key="3">
    <source>
        <dbReference type="Proteomes" id="UP000027451"/>
    </source>
</evidence>
<dbReference type="EMBL" id="JFHD01000048">
    <property type="protein sequence ID" value="KDR25385.1"/>
    <property type="molecule type" value="Genomic_DNA"/>
</dbReference>
<dbReference type="AlphaFoldDB" id="A0A656QBL5"/>
<keyword evidence="1" id="KW-1133">Transmembrane helix</keyword>
<name>A0A656QBL5_9BURK</name>
<gene>
    <name evidence="2" type="ORF">BG60_28580</name>
</gene>
<evidence type="ECO:0008006" key="4">
    <source>
        <dbReference type="Google" id="ProtNLM"/>
    </source>
</evidence>
<evidence type="ECO:0000313" key="2">
    <source>
        <dbReference type="EMBL" id="KDR25385.1"/>
    </source>
</evidence>